<dbReference type="KEGG" id="vg:26642433"/>
<dbReference type="Proteomes" id="UP000015093">
    <property type="component" value="Segment"/>
</dbReference>
<evidence type="ECO:0000313" key="2">
    <source>
        <dbReference type="EMBL" id="AGR46984.1"/>
    </source>
</evidence>
<reference evidence="2 3" key="1">
    <citation type="journal article" date="2014" name="Genome Announc.">
        <title>Genome Sequences of Three Novel Bacillus cereus Bacteriophages.</title>
        <authorList>
            <person name="Grose J.H."/>
            <person name="Jensen J.D."/>
            <person name="Merrill B.D."/>
            <person name="Fisher J.N."/>
            <person name="Burnett S.H."/>
            <person name="Breakwell D.P."/>
        </authorList>
    </citation>
    <scope>NUCLEOTIDE SEQUENCE [LARGE SCALE GENOMIC DNA]</scope>
</reference>
<proteinExistence type="predicted"/>
<evidence type="ECO:0000313" key="3">
    <source>
        <dbReference type="Proteomes" id="UP000015093"/>
    </source>
</evidence>
<feature type="region of interest" description="Disordered" evidence="1">
    <location>
        <begin position="52"/>
        <end position="180"/>
    </location>
</feature>
<keyword evidence="3" id="KW-1185">Reference proteome</keyword>
<feature type="compositionally biased region" description="Basic and acidic residues" evidence="1">
    <location>
        <begin position="52"/>
        <end position="92"/>
    </location>
</feature>
<sequence length="180" mass="21196">MNDDTLLVISPKLMDIQKGKSDRNGLVQQVLTYVRDGRTITRKQWVRSEFADHAKKNEEEKKDVLLREQERERRKEAKKNQEQAEKVATQDKRARKKKIKEKEKMEGHSEGTKHVIHVGEYAKKIQEQKKKRMQDEKDKKQKQQGDKKKDNKKKDKHGSFGQAKQTREDNKASDNMSLGK</sequence>
<evidence type="ECO:0000256" key="1">
    <source>
        <dbReference type="SAM" id="MobiDB-lite"/>
    </source>
</evidence>
<dbReference type="RefSeq" id="YP_009216085.1">
    <property type="nucleotide sequence ID" value="NC_028983.1"/>
</dbReference>
<protein>
    <submittedName>
        <fullName evidence="2">Uncharacterized protein</fullName>
    </submittedName>
</protein>
<gene>
    <name evidence="2" type="ORF">SHANETTE_90</name>
</gene>
<accession>S5MB46</accession>
<organism evidence="2 3">
    <name type="scientific">Bacillus phage Shanette</name>
    <dbReference type="NCBI Taxonomy" id="1296656"/>
    <lineage>
        <taxon>Viruses</taxon>
        <taxon>Duplodnaviria</taxon>
        <taxon>Heunggongvirae</taxon>
        <taxon>Uroviricota</taxon>
        <taxon>Caudoviricetes</taxon>
        <taxon>Herelleviridae</taxon>
        <taxon>Spounavirinae</taxon>
        <taxon>Siminovitchvirus</taxon>
        <taxon>Siminovitchvirus shanette</taxon>
    </lineage>
</organism>
<dbReference type="GeneID" id="26642433"/>
<name>S5MB46_9CAUD</name>
<feature type="compositionally biased region" description="Basic and acidic residues" evidence="1">
    <location>
        <begin position="120"/>
        <end position="153"/>
    </location>
</feature>
<dbReference type="EMBL" id="KC595513">
    <property type="protein sequence ID" value="AGR46984.1"/>
    <property type="molecule type" value="Genomic_DNA"/>
</dbReference>
<feature type="compositionally biased region" description="Basic and acidic residues" evidence="1">
    <location>
        <begin position="100"/>
        <end position="113"/>
    </location>
</feature>